<dbReference type="GO" id="GO:0030866">
    <property type="term" value="P:cortical actin cytoskeleton organization"/>
    <property type="evidence" value="ECO:0007669"/>
    <property type="project" value="TreeGrafter"/>
</dbReference>
<evidence type="ECO:0000256" key="3">
    <source>
        <dbReference type="ARBA" id="ARBA00008070"/>
    </source>
</evidence>
<dbReference type="SUPFAM" id="SSF50978">
    <property type="entry name" value="WD40 repeat-like"/>
    <property type="match status" value="2"/>
</dbReference>
<comment type="caution">
    <text evidence="14">The sequence shown here is derived from an EMBL/GenBank/DDBJ whole genome shotgun (WGS) entry which is preliminary data.</text>
</comment>
<dbReference type="GO" id="GO:0030864">
    <property type="term" value="C:cortical actin cytoskeleton"/>
    <property type="evidence" value="ECO:0007669"/>
    <property type="project" value="TreeGrafter"/>
</dbReference>
<comment type="subcellular location">
    <subcellularLocation>
        <location evidence="2">Cytoplasm</location>
    </subcellularLocation>
    <subcellularLocation>
        <location evidence="1">Endomembrane system</location>
    </subcellularLocation>
</comment>
<dbReference type="Pfam" id="PF08596">
    <property type="entry name" value="Lgl_C"/>
    <property type="match status" value="1"/>
</dbReference>
<name>A0A401SA33_CHIPU</name>
<proteinExistence type="inferred from homology"/>
<evidence type="ECO:0000256" key="9">
    <source>
        <dbReference type="ARBA" id="ARBA00023136"/>
    </source>
</evidence>
<reference evidence="14 15" key="1">
    <citation type="journal article" date="2018" name="Nat. Ecol. Evol.">
        <title>Shark genomes provide insights into elasmobranch evolution and the origin of vertebrates.</title>
        <authorList>
            <person name="Hara Y"/>
            <person name="Yamaguchi K"/>
            <person name="Onimaru K"/>
            <person name="Kadota M"/>
            <person name="Koyanagi M"/>
            <person name="Keeley SD"/>
            <person name="Tatsumi K"/>
            <person name="Tanaka K"/>
            <person name="Motone F"/>
            <person name="Kageyama Y"/>
            <person name="Nozu R"/>
            <person name="Adachi N"/>
            <person name="Nishimura O"/>
            <person name="Nakagawa R"/>
            <person name="Tanegashima C"/>
            <person name="Kiyatake I"/>
            <person name="Matsumoto R"/>
            <person name="Murakumo K"/>
            <person name="Nishida K"/>
            <person name="Terakita A"/>
            <person name="Kuratani S"/>
            <person name="Sato K"/>
            <person name="Hyodo S Kuraku.S."/>
        </authorList>
    </citation>
    <scope>NUCLEOTIDE SEQUENCE [LARGE SCALE GENOMIC DNA]</scope>
</reference>
<evidence type="ECO:0000256" key="11">
    <source>
        <dbReference type="SAM" id="MobiDB-lite"/>
    </source>
</evidence>
<keyword evidence="5" id="KW-0963">Cytoplasm</keyword>
<feature type="region of interest" description="Disordered" evidence="11">
    <location>
        <begin position="977"/>
        <end position="1008"/>
    </location>
</feature>
<evidence type="ECO:0000313" key="15">
    <source>
        <dbReference type="Proteomes" id="UP000287033"/>
    </source>
</evidence>
<sequence length="1068" mass="117452">MQGAGLTDRRRHKRIRGGRATQKKSEAGRGEEGESGNPSARASPPKPGRRGGGEKRTVEHGFPNQPSSLAHDPKLRLMAIATKSGAVKIYGAPGVEFTGLHKEAATVTQMYFLPGQGSLLSLLDDNSVHLWEINQRNSYSYLEEIRTLTLPGRLGFDCANSPSITRITVILLKSCCSMACLGTEGGGVYFLDLPSLQLLDGKTLFQDEVLQSLPDDYKCGKALGPVESLQEHPTDPDKILIGYSRGLVILWGQVTRSVANLFLGNQQLESISWERSSRTFVTSHSDGAYMVWPVNSSKCKTQPLTSSIPYGPFPCKAINKILWRTSETGSPFVIFSGGMPRASYGDRHCITIMQGKVQVTLDFTSRVIDFFTVHNIDPEQEYDNPTALLVLVEEELVAVDLQTPGWPTITPPYLAPLHSSAITCSYHISNIPVKLWERLLCAGKQQNPPHSAVEWPINGGKNLAPEPLHNELLLTGHEDGSVRFWDASGVSLKSLYKLTTANIFQTEADHNEGFPQSGEEEWPPFRKVGCFDPYSDDPRLGIQKISLCKYSSQLVVAGTAGQVLVMEFNDEKSEQKISLSSVDLLQDREGFTWKGHERLIPKSGLVSFASGFQPSFLVQCIPPAAVTAVTLHTEWQLVAFGTSHGFGVFDYYRQQAVLARCTLHPNDSLAMEGPLSRVKSLKKSLRQSFRRIRKSRVSGKKRLTPSSPASKVQEANAQLAEQDGPREVEVTPVQRRIEPRSADDSLSGVVRCLYFADTFLRDATHHGPTMWAGTNAGSVYAYALEVPSREKWMEKSAEAVLGKEIQLMHRAPVVSIAVLDGRGNPLPEPFEVSRDLAKAPEMQGSHSVLIISEEQFKVFTLPRVTAKTKFKLTAHEGSRVRKLGLMSFPSVASDDYSENCLVCLTNLGDIHIFTIPGLRPQMRYDCIRKEDISGIASCVFTKTGQGFYLISPSEFERFSLSARNITEPHCVVGLEGSRDHLSPVTSPHNNLQGSPKMSQANGTHKLQSKEECNSLGAADGMLEDLQLPLSQTPLDSPNSSADITLDTTGDLTVEDVKDYLPGMLECVN</sequence>
<dbReference type="GO" id="GO:0006887">
    <property type="term" value="P:exocytosis"/>
    <property type="evidence" value="ECO:0007669"/>
    <property type="project" value="UniProtKB-KW"/>
</dbReference>
<evidence type="ECO:0008006" key="16">
    <source>
        <dbReference type="Google" id="ProtNLM"/>
    </source>
</evidence>
<dbReference type="Gene3D" id="2.130.10.10">
    <property type="entry name" value="YVTN repeat-like/Quinoprotein amine dehydrogenase"/>
    <property type="match status" value="1"/>
</dbReference>
<dbReference type="PANTHER" id="PTHR10241">
    <property type="entry name" value="LETHAL 2 GIANT LARVAE PROTEIN"/>
    <property type="match status" value="1"/>
</dbReference>
<dbReference type="OrthoDB" id="19944at2759"/>
<feature type="repeat" description="WD" evidence="10">
    <location>
        <begin position="470"/>
        <end position="486"/>
    </location>
</feature>
<dbReference type="PROSITE" id="PS50082">
    <property type="entry name" value="WD_REPEATS_2"/>
    <property type="match status" value="1"/>
</dbReference>
<dbReference type="GO" id="GO:0012505">
    <property type="term" value="C:endomembrane system"/>
    <property type="evidence" value="ECO:0007669"/>
    <property type="project" value="UniProtKB-SubCell"/>
</dbReference>
<evidence type="ECO:0000256" key="5">
    <source>
        <dbReference type="ARBA" id="ARBA00022490"/>
    </source>
</evidence>
<keyword evidence="4" id="KW-0268">Exocytosis</keyword>
<dbReference type="AlphaFoldDB" id="A0A401SA33"/>
<gene>
    <name evidence="14" type="ORF">chiPu_0005683</name>
</gene>
<dbReference type="GO" id="GO:0005886">
    <property type="term" value="C:plasma membrane"/>
    <property type="evidence" value="ECO:0007669"/>
    <property type="project" value="TreeGrafter"/>
</dbReference>
<dbReference type="GO" id="GO:0008593">
    <property type="term" value="P:regulation of Notch signaling pathway"/>
    <property type="evidence" value="ECO:0007669"/>
    <property type="project" value="TreeGrafter"/>
</dbReference>
<dbReference type="Pfam" id="PF08366">
    <property type="entry name" value="LLGL"/>
    <property type="match status" value="1"/>
</dbReference>
<comment type="similarity">
    <text evidence="3">Belongs to the WD repeat L(2)GL family.</text>
</comment>
<feature type="compositionally biased region" description="Polar residues" evidence="11">
    <location>
        <begin position="704"/>
        <end position="716"/>
    </location>
</feature>
<evidence type="ECO:0000256" key="10">
    <source>
        <dbReference type="PROSITE-ProRule" id="PRU00221"/>
    </source>
</evidence>
<protein>
    <recommendedName>
        <fullName evidence="16">Lethal giant larvae homologue 2 domain-containing protein</fullName>
    </recommendedName>
</protein>
<dbReference type="InterPro" id="IPR013577">
    <property type="entry name" value="LLGL2"/>
</dbReference>
<dbReference type="InterPro" id="IPR001680">
    <property type="entry name" value="WD40_rpt"/>
</dbReference>
<evidence type="ECO:0000256" key="6">
    <source>
        <dbReference type="ARBA" id="ARBA00022553"/>
    </source>
</evidence>
<evidence type="ECO:0000256" key="1">
    <source>
        <dbReference type="ARBA" id="ARBA00004308"/>
    </source>
</evidence>
<dbReference type="GO" id="GO:0045159">
    <property type="term" value="F:myosin II binding"/>
    <property type="evidence" value="ECO:0007669"/>
    <property type="project" value="TreeGrafter"/>
</dbReference>
<feature type="compositionally biased region" description="Polar residues" evidence="11">
    <location>
        <begin position="983"/>
        <end position="1005"/>
    </location>
</feature>
<evidence type="ECO:0000259" key="13">
    <source>
        <dbReference type="Pfam" id="PF08596"/>
    </source>
</evidence>
<dbReference type="GO" id="GO:0032878">
    <property type="term" value="P:regulation of establishment or maintenance of cell polarity"/>
    <property type="evidence" value="ECO:0007669"/>
    <property type="project" value="TreeGrafter"/>
</dbReference>
<dbReference type="InterPro" id="IPR036322">
    <property type="entry name" value="WD40_repeat_dom_sf"/>
</dbReference>
<evidence type="ECO:0000256" key="4">
    <source>
        <dbReference type="ARBA" id="ARBA00022483"/>
    </source>
</evidence>
<dbReference type="OMA" id="WRNCASG"/>
<dbReference type="InterPro" id="IPR000664">
    <property type="entry name" value="Lethal2_giant"/>
</dbReference>
<dbReference type="GO" id="GO:0006893">
    <property type="term" value="P:Golgi to plasma membrane transport"/>
    <property type="evidence" value="ECO:0007669"/>
    <property type="project" value="TreeGrafter"/>
</dbReference>
<feature type="region of interest" description="Disordered" evidence="11">
    <location>
        <begin position="696"/>
        <end position="731"/>
    </location>
</feature>
<dbReference type="PANTHER" id="PTHR10241:SF21">
    <property type="entry name" value="LETHAL(2) GIANT LARVAE PROTEIN HOMOLOG 1"/>
    <property type="match status" value="1"/>
</dbReference>
<feature type="region of interest" description="Disordered" evidence="11">
    <location>
        <begin position="1"/>
        <end position="70"/>
    </location>
</feature>
<dbReference type="PRINTS" id="PR00962">
    <property type="entry name" value="LETHAL2GIANT"/>
</dbReference>
<dbReference type="InterPro" id="IPR019775">
    <property type="entry name" value="WD40_repeat_CS"/>
</dbReference>
<evidence type="ECO:0000313" key="14">
    <source>
        <dbReference type="EMBL" id="GCC27259.1"/>
    </source>
</evidence>
<keyword evidence="7 10" id="KW-0853">WD repeat</keyword>
<accession>A0A401SA33</accession>
<feature type="domain" description="Lethal giant larvae homologue 2" evidence="12">
    <location>
        <begin position="307"/>
        <end position="407"/>
    </location>
</feature>
<dbReference type="InterPro" id="IPR013905">
    <property type="entry name" value="Lgl_C_dom"/>
</dbReference>
<dbReference type="Proteomes" id="UP000287033">
    <property type="component" value="Unassembled WGS sequence"/>
</dbReference>
<evidence type="ECO:0000256" key="8">
    <source>
        <dbReference type="ARBA" id="ARBA00022737"/>
    </source>
</evidence>
<evidence type="ECO:0000259" key="12">
    <source>
        <dbReference type="Pfam" id="PF08366"/>
    </source>
</evidence>
<feature type="domain" description="Lethal giant larvae (Lgl)-like C-terminal" evidence="13">
    <location>
        <begin position="761"/>
        <end position="966"/>
    </location>
</feature>
<dbReference type="GO" id="GO:0005096">
    <property type="term" value="F:GTPase activator activity"/>
    <property type="evidence" value="ECO:0007669"/>
    <property type="project" value="TreeGrafter"/>
</dbReference>
<evidence type="ECO:0000256" key="7">
    <source>
        <dbReference type="ARBA" id="ARBA00022574"/>
    </source>
</evidence>
<dbReference type="InterPro" id="IPR015943">
    <property type="entry name" value="WD40/YVTN_repeat-like_dom_sf"/>
</dbReference>
<keyword evidence="15" id="KW-1185">Reference proteome</keyword>
<keyword evidence="8" id="KW-0677">Repeat</keyword>
<evidence type="ECO:0000256" key="2">
    <source>
        <dbReference type="ARBA" id="ARBA00004496"/>
    </source>
</evidence>
<organism evidence="14 15">
    <name type="scientific">Chiloscyllium punctatum</name>
    <name type="common">Brownbanded bambooshark</name>
    <name type="synonym">Hemiscyllium punctatum</name>
    <dbReference type="NCBI Taxonomy" id="137246"/>
    <lineage>
        <taxon>Eukaryota</taxon>
        <taxon>Metazoa</taxon>
        <taxon>Chordata</taxon>
        <taxon>Craniata</taxon>
        <taxon>Vertebrata</taxon>
        <taxon>Chondrichthyes</taxon>
        <taxon>Elasmobranchii</taxon>
        <taxon>Galeomorphii</taxon>
        <taxon>Galeoidea</taxon>
        <taxon>Orectolobiformes</taxon>
        <taxon>Hemiscylliidae</taxon>
        <taxon>Chiloscyllium</taxon>
    </lineage>
</organism>
<dbReference type="PROSITE" id="PS00678">
    <property type="entry name" value="WD_REPEATS_1"/>
    <property type="match status" value="1"/>
</dbReference>
<dbReference type="EMBL" id="BEZZ01000158">
    <property type="protein sequence ID" value="GCC27259.1"/>
    <property type="molecule type" value="Genomic_DNA"/>
</dbReference>
<dbReference type="STRING" id="137246.A0A401SA33"/>
<keyword evidence="6" id="KW-0597">Phosphoprotein</keyword>
<dbReference type="GO" id="GO:0051294">
    <property type="term" value="P:establishment of spindle orientation"/>
    <property type="evidence" value="ECO:0007669"/>
    <property type="project" value="TreeGrafter"/>
</dbReference>
<feature type="compositionally biased region" description="Basic and acidic residues" evidence="11">
    <location>
        <begin position="23"/>
        <end position="32"/>
    </location>
</feature>
<keyword evidence="9" id="KW-0472">Membrane</keyword>